<evidence type="ECO:0008006" key="4">
    <source>
        <dbReference type="Google" id="ProtNLM"/>
    </source>
</evidence>
<dbReference type="SMART" id="SM00671">
    <property type="entry name" value="SEL1"/>
    <property type="match status" value="3"/>
</dbReference>
<dbReference type="InterPro" id="IPR006597">
    <property type="entry name" value="Sel1-like"/>
</dbReference>
<dbReference type="PANTHER" id="PTHR11102">
    <property type="entry name" value="SEL-1-LIKE PROTEIN"/>
    <property type="match status" value="1"/>
</dbReference>
<dbReference type="EMBL" id="JAPFFF010000005">
    <property type="protein sequence ID" value="KAK8890635.1"/>
    <property type="molecule type" value="Genomic_DNA"/>
</dbReference>
<name>A0ABR2KHK9_9EUKA</name>
<accession>A0ABR2KHK9</accession>
<proteinExistence type="inferred from homology"/>
<comment type="similarity">
    <text evidence="1">Belongs to the sel-1 family.</text>
</comment>
<evidence type="ECO:0000256" key="1">
    <source>
        <dbReference type="ARBA" id="ARBA00038101"/>
    </source>
</evidence>
<evidence type="ECO:0000313" key="2">
    <source>
        <dbReference type="EMBL" id="KAK8890635.1"/>
    </source>
</evidence>
<comment type="caution">
    <text evidence="2">The sequence shown here is derived from an EMBL/GenBank/DDBJ whole genome shotgun (WGS) entry which is preliminary data.</text>
</comment>
<dbReference type="InterPro" id="IPR011990">
    <property type="entry name" value="TPR-like_helical_dom_sf"/>
</dbReference>
<evidence type="ECO:0000313" key="3">
    <source>
        <dbReference type="Proteomes" id="UP001470230"/>
    </source>
</evidence>
<dbReference type="InterPro" id="IPR050767">
    <property type="entry name" value="Sel1_AlgK"/>
</dbReference>
<dbReference type="Proteomes" id="UP001470230">
    <property type="component" value="Unassembled WGS sequence"/>
</dbReference>
<dbReference type="SUPFAM" id="SSF81901">
    <property type="entry name" value="HCP-like"/>
    <property type="match status" value="1"/>
</dbReference>
<organism evidence="2 3">
    <name type="scientific">Tritrichomonas musculus</name>
    <dbReference type="NCBI Taxonomy" id="1915356"/>
    <lineage>
        <taxon>Eukaryota</taxon>
        <taxon>Metamonada</taxon>
        <taxon>Parabasalia</taxon>
        <taxon>Tritrichomonadida</taxon>
        <taxon>Tritrichomonadidae</taxon>
        <taxon>Tritrichomonas</taxon>
    </lineage>
</organism>
<dbReference type="Gene3D" id="1.25.40.10">
    <property type="entry name" value="Tetratricopeptide repeat domain"/>
    <property type="match status" value="1"/>
</dbReference>
<dbReference type="PANTHER" id="PTHR11102:SF160">
    <property type="entry name" value="ERAD-ASSOCIATED E3 UBIQUITIN-PROTEIN LIGASE COMPONENT HRD3"/>
    <property type="match status" value="1"/>
</dbReference>
<gene>
    <name evidence="2" type="ORF">M9Y10_035416</name>
</gene>
<sequence>MQKRKLVYYYSLVTDECHSHAQFYLGSIFYEGLYVDFDIEKAIHHFKEASCFNNQYAKNNLAIIYKKGQGLKNTNIFQAKEYLKEAISQKNDPVAMFNLAHIYFFEKEENYNLNESIELLIKSSTQKIIYSIELLCLETIKKYKSTTISDIKNDFKKIDAKLFNSISKYIDLYNLNEPNFYNVMYNKLKSINLVYYGDKIENQKKKYKHTTFDKRIPINHFFYEGLGDILID</sequence>
<keyword evidence="3" id="KW-1185">Reference proteome</keyword>
<protein>
    <recommendedName>
        <fullName evidence="4">Beta-lactamase</fullName>
    </recommendedName>
</protein>
<dbReference type="Pfam" id="PF08238">
    <property type="entry name" value="Sel1"/>
    <property type="match status" value="3"/>
</dbReference>
<reference evidence="2 3" key="1">
    <citation type="submission" date="2024-04" db="EMBL/GenBank/DDBJ databases">
        <title>Tritrichomonas musculus Genome.</title>
        <authorList>
            <person name="Alves-Ferreira E."/>
            <person name="Grigg M."/>
            <person name="Lorenzi H."/>
            <person name="Galac M."/>
        </authorList>
    </citation>
    <scope>NUCLEOTIDE SEQUENCE [LARGE SCALE GENOMIC DNA]</scope>
    <source>
        <strain evidence="2 3">EAF2021</strain>
    </source>
</reference>